<name>A0A150J3F9_9EURY</name>
<keyword evidence="1" id="KW-0812">Transmembrane</keyword>
<organism evidence="2 3">
    <name type="scientific">Candidatus Methanofastidiosum methylothiophilum</name>
    <dbReference type="NCBI Taxonomy" id="1705564"/>
    <lineage>
        <taxon>Archaea</taxon>
        <taxon>Methanobacteriati</taxon>
        <taxon>Methanobacteriota</taxon>
        <taxon>Stenosarchaea group</taxon>
        <taxon>Candidatus Methanofastidiosia</taxon>
        <taxon>Candidatus Methanofastidiosales</taxon>
        <taxon>Candidatus Methanofastidiosaceae</taxon>
        <taxon>Candidatus Methanofastidiosum</taxon>
    </lineage>
</organism>
<accession>A0A150J3F9</accession>
<comment type="caution">
    <text evidence="2">The sequence shown here is derived from an EMBL/GenBank/DDBJ whole genome shotgun (WGS) entry which is preliminary data.</text>
</comment>
<evidence type="ECO:0000313" key="3">
    <source>
        <dbReference type="Proteomes" id="UP000075398"/>
    </source>
</evidence>
<keyword evidence="1" id="KW-0472">Membrane</keyword>
<dbReference type="AlphaFoldDB" id="A0A150J3F9"/>
<dbReference type="Proteomes" id="UP000075398">
    <property type="component" value="Unassembled WGS sequence"/>
</dbReference>
<feature type="transmembrane region" description="Helical" evidence="1">
    <location>
        <begin position="77"/>
        <end position="96"/>
    </location>
</feature>
<dbReference type="InterPro" id="IPR058349">
    <property type="entry name" value="DUF8036"/>
</dbReference>
<dbReference type="Pfam" id="PF26119">
    <property type="entry name" value="DUF8036"/>
    <property type="match status" value="1"/>
</dbReference>
<feature type="transmembrane region" description="Helical" evidence="1">
    <location>
        <begin position="47"/>
        <end position="65"/>
    </location>
</feature>
<dbReference type="EMBL" id="LNGC01000059">
    <property type="protein sequence ID" value="KYC51514.1"/>
    <property type="molecule type" value="Genomic_DNA"/>
</dbReference>
<reference evidence="2 3" key="1">
    <citation type="journal article" date="2016" name="ISME J.">
        <title>Chasing the elusive Euryarchaeota class WSA2: genomes reveal a uniquely fastidious methyl-reducing methanogen.</title>
        <authorList>
            <person name="Nobu M.K."/>
            <person name="Narihiro T."/>
            <person name="Kuroda K."/>
            <person name="Mei R."/>
            <person name="Liu W.T."/>
        </authorList>
    </citation>
    <scope>NUCLEOTIDE SEQUENCE [LARGE SCALE GENOMIC DNA]</scope>
    <source>
        <strain evidence="2">U1lsi0528_Bin055</strain>
    </source>
</reference>
<proteinExistence type="predicted"/>
<evidence type="ECO:0000256" key="1">
    <source>
        <dbReference type="SAM" id="Phobius"/>
    </source>
</evidence>
<sequence>MAMSLKINRFLGLSGLGVIPRRLVENGVCEYPTCSIWDKGYMFQIKYALSLVNIGLILAVFVLYANIYRKTKSPFSLGLAIFSLAFLFDILTSSPLLHAICGYKSSGLGPFLILPDLFTTVALAILVYLTTK</sequence>
<feature type="transmembrane region" description="Helical" evidence="1">
    <location>
        <begin position="108"/>
        <end position="129"/>
    </location>
</feature>
<protein>
    <submittedName>
        <fullName evidence="2">Uncharacterized protein</fullName>
    </submittedName>
</protein>
<keyword evidence="1" id="KW-1133">Transmembrane helix</keyword>
<evidence type="ECO:0000313" key="2">
    <source>
        <dbReference type="EMBL" id="KYC51514.1"/>
    </source>
</evidence>
<gene>
    <name evidence="2" type="ORF">AMQ22_01304</name>
</gene>